<dbReference type="EMBL" id="CP058561">
    <property type="protein sequence ID" value="QUH29490.1"/>
    <property type="molecule type" value="Genomic_DNA"/>
</dbReference>
<gene>
    <name evidence="1" type="ORF">HYG85_11475</name>
</gene>
<dbReference type="InterPro" id="IPR019644">
    <property type="entry name" value="DUF2508"/>
</dbReference>
<dbReference type="KEGG" id="vgu:HYG85_11475"/>
<accession>A0A8J8MB66</accession>
<name>A0A8J8MB66_9FIRM</name>
<dbReference type="AlphaFoldDB" id="A0A8J8MB66"/>
<reference evidence="1 2" key="1">
    <citation type="submission" date="2020-07" db="EMBL/GenBank/DDBJ databases">
        <title>Vallitalea guaymasensis genome.</title>
        <authorList>
            <person name="Postec A."/>
        </authorList>
    </citation>
    <scope>NUCLEOTIDE SEQUENCE [LARGE SCALE GENOMIC DNA]</scope>
    <source>
        <strain evidence="1 2">Ra1766G1</strain>
    </source>
</reference>
<protein>
    <submittedName>
        <fullName evidence="1">YaaL family protein</fullName>
    </submittedName>
</protein>
<keyword evidence="2" id="KW-1185">Reference proteome</keyword>
<sequence>MSFINNVNLAMQNENASELNEEEVLLKNIEITKRALDTAYSNFDVVTDPELIDSCIYEVKAMQLKYEYLINQAKQMNIIAKIR</sequence>
<proteinExistence type="predicted"/>
<dbReference type="Proteomes" id="UP000677305">
    <property type="component" value="Chromosome"/>
</dbReference>
<dbReference type="Pfam" id="PF10704">
    <property type="entry name" value="DUF2508"/>
    <property type="match status" value="1"/>
</dbReference>
<evidence type="ECO:0000313" key="2">
    <source>
        <dbReference type="Proteomes" id="UP000677305"/>
    </source>
</evidence>
<evidence type="ECO:0000313" key="1">
    <source>
        <dbReference type="EMBL" id="QUH29490.1"/>
    </source>
</evidence>
<organism evidence="1 2">
    <name type="scientific">Vallitalea guaymasensis</name>
    <dbReference type="NCBI Taxonomy" id="1185412"/>
    <lineage>
        <taxon>Bacteria</taxon>
        <taxon>Bacillati</taxon>
        <taxon>Bacillota</taxon>
        <taxon>Clostridia</taxon>
        <taxon>Lachnospirales</taxon>
        <taxon>Vallitaleaceae</taxon>
        <taxon>Vallitalea</taxon>
    </lineage>
</organism>
<dbReference type="RefSeq" id="WP_212693547.1">
    <property type="nucleotide sequence ID" value="NZ_CAJXUH010000013.1"/>
</dbReference>